<name>A0ABW8KA81_9GAMM</name>
<organism evidence="1 2">
    <name type="scientific">Dyella koreensis</name>
    <dbReference type="NCBI Taxonomy" id="311235"/>
    <lineage>
        <taxon>Bacteria</taxon>
        <taxon>Pseudomonadati</taxon>
        <taxon>Pseudomonadota</taxon>
        <taxon>Gammaproteobacteria</taxon>
        <taxon>Lysobacterales</taxon>
        <taxon>Rhodanobacteraceae</taxon>
        <taxon>Dyella</taxon>
    </lineage>
</organism>
<evidence type="ECO:0000313" key="1">
    <source>
        <dbReference type="EMBL" id="MFK2919801.1"/>
    </source>
</evidence>
<evidence type="ECO:0000313" key="2">
    <source>
        <dbReference type="Proteomes" id="UP001620408"/>
    </source>
</evidence>
<proteinExistence type="predicted"/>
<gene>
    <name evidence="1" type="ORF">ISS97_21250</name>
</gene>
<dbReference type="Proteomes" id="UP001620408">
    <property type="component" value="Unassembled WGS sequence"/>
</dbReference>
<comment type="caution">
    <text evidence="1">The sequence shown here is derived from an EMBL/GenBank/DDBJ whole genome shotgun (WGS) entry which is preliminary data.</text>
</comment>
<sequence length="94" mass="9361">MAAANSGRAAYVDGFGRSVDAGVLGGMSGGADVSEQMTLNGTVSNNDADHVVTGFNSISAGSFAGASGVPMVIQNTGNNVLIQNATIINVQFKP</sequence>
<accession>A0ABW8KA81</accession>
<dbReference type="EMBL" id="JADIKD010000012">
    <property type="protein sequence ID" value="MFK2919801.1"/>
    <property type="molecule type" value="Genomic_DNA"/>
</dbReference>
<keyword evidence="2" id="KW-1185">Reference proteome</keyword>
<reference evidence="1 2" key="1">
    <citation type="submission" date="2020-10" db="EMBL/GenBank/DDBJ databases">
        <title>Phylogeny of dyella-like bacteria.</title>
        <authorList>
            <person name="Fu J."/>
        </authorList>
    </citation>
    <scope>NUCLEOTIDE SEQUENCE [LARGE SCALE GENOMIC DNA]</scope>
    <source>
        <strain evidence="1 2">BB4</strain>
    </source>
</reference>
<protein>
    <submittedName>
        <fullName evidence="1">Uncharacterized protein</fullName>
    </submittedName>
</protein>